<name>A0A6H0FW91_ACIPI</name>
<dbReference type="GO" id="GO:0009431">
    <property type="term" value="C:bacterial-type flagellum basal body, MS ring"/>
    <property type="evidence" value="ECO:0007669"/>
    <property type="project" value="InterPro"/>
</dbReference>
<dbReference type="InterPro" id="IPR000067">
    <property type="entry name" value="FlgMring_FliF"/>
</dbReference>
<evidence type="ECO:0000256" key="12">
    <source>
        <dbReference type="SAM" id="Phobius"/>
    </source>
</evidence>
<dbReference type="GO" id="GO:0003774">
    <property type="term" value="F:cytoskeletal motor activity"/>
    <property type="evidence" value="ECO:0007669"/>
    <property type="project" value="InterPro"/>
</dbReference>
<dbReference type="PANTHER" id="PTHR30046:SF0">
    <property type="entry name" value="FLAGELLAR M-RING PROTEIN"/>
    <property type="match status" value="1"/>
</dbReference>
<feature type="domain" description="Flagellar M-ring C-terminal" evidence="14">
    <location>
        <begin position="281"/>
        <end position="357"/>
    </location>
</feature>
<keyword evidence="15" id="KW-0969">Cilium</keyword>
<evidence type="ECO:0000256" key="8">
    <source>
        <dbReference type="ARBA" id="ARBA00022989"/>
    </source>
</evidence>
<evidence type="ECO:0000256" key="2">
    <source>
        <dbReference type="ARBA" id="ARBA00004117"/>
    </source>
</evidence>
<sequence length="443" mass="49276">MNFWGKKSVFFISGLSIIIIGFIGACWWFLKPTYVPLLQQNDKNIQANVINILDTSNIPYVIKNNTIEVEESKIGEAKIALDKGGLSNPETVGFELFNETDYGMSDFAQKINFQRALEGELARSIMTMDGMKYARVHLTPEKDTIYEVDKATAKASVVIETLNNNQLSRDSIEGIQNLVSSAVNGLDAKNVVLLNQQGEIISNNLDTSSNSLKRSEDLEAKIESKVRNILYQSFNINKVSVSANVQVNLDKRKVVREKPILSDAGILLLKKKETSSTILGADNTNSSQKDSSHDNEYAIGKETSEIEYGSERISKVNVGIIVPSTLGPTQLQNIQQVLEAGLGIDKKRGDNLVLVSSMIPAETVQDQKTKNELLKTDNEKKATIQSSLTPFMIIVIFSLVILVLFLILRFVQKPSKEVVEADSLTDEEREKILVNLKYWLGKN</sequence>
<evidence type="ECO:0000256" key="4">
    <source>
        <dbReference type="ARBA" id="ARBA00007971"/>
    </source>
</evidence>
<dbReference type="NCBIfam" id="TIGR00206">
    <property type="entry name" value="fliF"/>
    <property type="match status" value="1"/>
</dbReference>
<dbReference type="Pfam" id="PF08345">
    <property type="entry name" value="YscJ_FliF_C"/>
    <property type="match status" value="1"/>
</dbReference>
<evidence type="ECO:0000256" key="5">
    <source>
        <dbReference type="ARBA" id="ARBA00017949"/>
    </source>
</evidence>
<evidence type="ECO:0000259" key="13">
    <source>
        <dbReference type="Pfam" id="PF01514"/>
    </source>
</evidence>
<keyword evidence="8 12" id="KW-1133">Transmembrane helix</keyword>
<keyword evidence="7 12" id="KW-0812">Transmembrane</keyword>
<protein>
    <recommendedName>
        <fullName evidence="5">Flagellar M-ring protein</fullName>
    </recommendedName>
</protein>
<dbReference type="GO" id="GO:0005886">
    <property type="term" value="C:plasma membrane"/>
    <property type="evidence" value="ECO:0007669"/>
    <property type="project" value="UniProtKB-SubCell"/>
</dbReference>
<dbReference type="InterPro" id="IPR045851">
    <property type="entry name" value="AMP-bd_C_sf"/>
</dbReference>
<organism evidence="15 16">
    <name type="scientific">Acinetobacter pittii</name>
    <name type="common">Acinetobacter genomosp. 3</name>
    <dbReference type="NCBI Taxonomy" id="48296"/>
    <lineage>
        <taxon>Bacteria</taxon>
        <taxon>Pseudomonadati</taxon>
        <taxon>Pseudomonadota</taxon>
        <taxon>Gammaproteobacteria</taxon>
        <taxon>Moraxellales</taxon>
        <taxon>Moraxellaceae</taxon>
        <taxon>Acinetobacter</taxon>
        <taxon>Acinetobacter calcoaceticus/baumannii complex</taxon>
    </lineage>
</organism>
<keyword evidence="6" id="KW-1003">Cell membrane</keyword>
<evidence type="ECO:0000256" key="7">
    <source>
        <dbReference type="ARBA" id="ARBA00022692"/>
    </source>
</evidence>
<reference evidence="15 16" key="1">
    <citation type="submission" date="2020-03" db="EMBL/GenBank/DDBJ databases">
        <authorList>
            <person name="Zhang L."/>
            <person name="Han X."/>
            <person name="Chen Y."/>
            <person name="Yu Y."/>
        </authorList>
    </citation>
    <scope>NUCLEOTIDE SEQUENCE [LARGE SCALE GENOMIC DNA]</scope>
    <source>
        <strain evidence="15 16">A1254</strain>
    </source>
</reference>
<evidence type="ECO:0000256" key="11">
    <source>
        <dbReference type="ARBA" id="ARBA00025936"/>
    </source>
</evidence>
<dbReference type="PRINTS" id="PR01009">
    <property type="entry name" value="FLGMRINGFLIF"/>
</dbReference>
<keyword evidence="15" id="KW-0282">Flagellum</keyword>
<keyword evidence="15" id="KW-0966">Cell projection</keyword>
<dbReference type="Proteomes" id="UP000501692">
    <property type="component" value="Chromosome"/>
</dbReference>
<keyword evidence="9 12" id="KW-0472">Membrane</keyword>
<feature type="transmembrane region" description="Helical" evidence="12">
    <location>
        <begin position="388"/>
        <end position="408"/>
    </location>
</feature>
<feature type="transmembrane region" description="Helical" evidence="12">
    <location>
        <begin position="9"/>
        <end position="30"/>
    </location>
</feature>
<dbReference type="Gene3D" id="3.30.300.30">
    <property type="match status" value="1"/>
</dbReference>
<evidence type="ECO:0000256" key="3">
    <source>
        <dbReference type="ARBA" id="ARBA00004651"/>
    </source>
</evidence>
<evidence type="ECO:0000256" key="6">
    <source>
        <dbReference type="ARBA" id="ARBA00022475"/>
    </source>
</evidence>
<evidence type="ECO:0000259" key="14">
    <source>
        <dbReference type="Pfam" id="PF08345"/>
    </source>
</evidence>
<evidence type="ECO:0000256" key="9">
    <source>
        <dbReference type="ARBA" id="ARBA00023136"/>
    </source>
</evidence>
<keyword evidence="10" id="KW-0975">Bacterial flagellum</keyword>
<dbReference type="GO" id="GO:0071973">
    <property type="term" value="P:bacterial-type flagellum-dependent cell motility"/>
    <property type="evidence" value="ECO:0007669"/>
    <property type="project" value="InterPro"/>
</dbReference>
<evidence type="ECO:0000313" key="15">
    <source>
        <dbReference type="EMBL" id="QIT18633.1"/>
    </source>
</evidence>
<proteinExistence type="inferred from homology"/>
<dbReference type="PROSITE" id="PS51257">
    <property type="entry name" value="PROKAR_LIPOPROTEIN"/>
    <property type="match status" value="1"/>
</dbReference>
<dbReference type="PANTHER" id="PTHR30046">
    <property type="entry name" value="FLAGELLAR M-RING PROTEIN"/>
    <property type="match status" value="1"/>
</dbReference>
<gene>
    <name evidence="15" type="primary">fliF</name>
    <name evidence="15" type="ORF">G8E09_13390</name>
</gene>
<comment type="similarity">
    <text evidence="4">Belongs to the FliF family.</text>
</comment>
<dbReference type="Pfam" id="PF01514">
    <property type="entry name" value="YscJ_FliF"/>
    <property type="match status" value="1"/>
</dbReference>
<comment type="subunit">
    <text evidence="11">The basal body constitutes a major portion of the flagellar organelle and consists of four rings (L,P,S, and M) mounted on a central rod. The M ring is integral to the inner membrane of the cell and may be connected to the flagellar rod via the S ring. The S (supramembrane ring) lies just distal to the M ring. The L and P rings lie in the outer membrane and the periplasmic space, respectively.</text>
</comment>
<dbReference type="RefSeq" id="WP_167563936.1">
    <property type="nucleotide sequence ID" value="NZ_CP049806.1"/>
</dbReference>
<dbReference type="AlphaFoldDB" id="A0A6H0FW91"/>
<dbReference type="InterPro" id="IPR013556">
    <property type="entry name" value="Flag_M-ring_C"/>
</dbReference>
<comment type="function">
    <text evidence="1">The M ring may be actively involved in energy transduction.</text>
</comment>
<dbReference type="InterPro" id="IPR043427">
    <property type="entry name" value="YscJ/FliF"/>
</dbReference>
<dbReference type="InterPro" id="IPR006182">
    <property type="entry name" value="FliF_N_dom"/>
</dbReference>
<feature type="domain" description="Flagellar M-ring N-terminal" evidence="13">
    <location>
        <begin position="31"/>
        <end position="202"/>
    </location>
</feature>
<evidence type="ECO:0000256" key="10">
    <source>
        <dbReference type="ARBA" id="ARBA00023143"/>
    </source>
</evidence>
<comment type="subcellular location">
    <subcellularLocation>
        <location evidence="2">Bacterial flagellum basal body</location>
    </subcellularLocation>
    <subcellularLocation>
        <location evidence="3">Cell membrane</location>
        <topology evidence="3">Multi-pass membrane protein</topology>
    </subcellularLocation>
</comment>
<dbReference type="EMBL" id="CP049806">
    <property type="protein sequence ID" value="QIT18633.1"/>
    <property type="molecule type" value="Genomic_DNA"/>
</dbReference>
<evidence type="ECO:0000256" key="1">
    <source>
        <dbReference type="ARBA" id="ARBA00003820"/>
    </source>
</evidence>
<evidence type="ECO:0000313" key="16">
    <source>
        <dbReference type="Proteomes" id="UP000501692"/>
    </source>
</evidence>
<accession>A0A6H0FW91</accession>